<evidence type="ECO:0000259" key="1">
    <source>
        <dbReference type="Pfam" id="PF21882"/>
    </source>
</evidence>
<protein>
    <submittedName>
        <fullName evidence="2">Phage tail fiber repeat protein</fullName>
    </submittedName>
</protein>
<dbReference type="RefSeq" id="WP_065822300.1">
    <property type="nucleotide sequence ID" value="NZ_CAWMQZ010000030.1"/>
</dbReference>
<comment type="caution">
    <text evidence="2">The sequence shown here is derived from an EMBL/GenBank/DDBJ whole genome shotgun (WGS) entry which is preliminary data.</text>
</comment>
<organism evidence="2 3">
    <name type="scientific">Photorhabdus australis subsp. thailandensis</name>
    <dbReference type="NCBI Taxonomy" id="2805096"/>
    <lineage>
        <taxon>Bacteria</taxon>
        <taxon>Pseudomonadati</taxon>
        <taxon>Pseudomonadota</taxon>
        <taxon>Gammaproteobacteria</taxon>
        <taxon>Enterobacterales</taxon>
        <taxon>Morganellaceae</taxon>
        <taxon>Photorhabdus</taxon>
    </lineage>
</organism>
<dbReference type="GO" id="GO:0046718">
    <property type="term" value="P:symbiont entry into host cell"/>
    <property type="evidence" value="ECO:0007669"/>
    <property type="project" value="InterPro"/>
</dbReference>
<dbReference type="Pfam" id="PF21882">
    <property type="entry name" value="Gp53-like_C"/>
    <property type="match status" value="1"/>
</dbReference>
<evidence type="ECO:0000313" key="2">
    <source>
        <dbReference type="EMBL" id="OCQ53902.1"/>
    </source>
</evidence>
<keyword evidence="3" id="KW-1185">Reference proteome</keyword>
<dbReference type="AlphaFoldDB" id="A0A1C0U7I7"/>
<dbReference type="Gene3D" id="2.60.40.3940">
    <property type="match status" value="1"/>
</dbReference>
<reference evidence="2 3" key="1">
    <citation type="submission" date="2015-12" db="EMBL/GenBank/DDBJ databases">
        <title>Genome comparisons provide insights into the role of secondary metabolites in the pathogenic phase of the Photorhabdus life cycle.</title>
        <authorList>
            <person name="Tobias N.J."/>
            <person name="Mishra B."/>
            <person name="Gupta D.K."/>
            <person name="Thines M."/>
            <person name="Stinear T.P."/>
            <person name="Bode H.B."/>
        </authorList>
    </citation>
    <scope>NUCLEOTIDE SEQUENCE [LARGE SCALE GENOMIC DNA]</scope>
    <source>
        <strain evidence="2 3">PB68.1</strain>
    </source>
</reference>
<dbReference type="STRING" id="286156.Ppb6_00920"/>
<dbReference type="EMBL" id="LOMY01000030">
    <property type="protein sequence ID" value="OCQ53902.1"/>
    <property type="molecule type" value="Genomic_DNA"/>
</dbReference>
<name>A0A1C0U7I7_9GAMM</name>
<dbReference type="Proteomes" id="UP000093476">
    <property type="component" value="Unassembled WGS sequence"/>
</dbReference>
<dbReference type="GO" id="GO:0019062">
    <property type="term" value="P:virion attachment to host cell"/>
    <property type="evidence" value="ECO:0007669"/>
    <property type="project" value="InterPro"/>
</dbReference>
<gene>
    <name evidence="2" type="ORF">Ppb6_00920</name>
</gene>
<dbReference type="Pfam" id="PF03406">
    <property type="entry name" value="Phage_fiber_2"/>
    <property type="match status" value="1"/>
</dbReference>
<dbReference type="InterPro" id="IPR005068">
    <property type="entry name" value="Phage_lambda_Stf-r2"/>
</dbReference>
<proteinExistence type="predicted"/>
<accession>A0A1C0U7I7</accession>
<dbReference type="PATRIC" id="fig|286156.4.peg.1049"/>
<sequence length="440" mass="47530">MAKNDFKAFATGENANTLSQEEYENSDFIEEGFKSGIARSERLNKVWRQSSIIAAVIGKYIAEKTGEDVIDDGDLEKLTNQLDLALKQKITTEIPAASLTQKGISQLNSATDSDREDQAATPKAVHDVRKIAEGKLSGVPDASLTEKGIVRLSNQVADVGNTVPTSSLMHTVWNELNKSIDGVNTNATNANNNATSANNNANGRLAKDQNGADIPSKSEFIKNLGLVETVELAKSAFPKAGGIVNGNVDATGSIYSVGMYDTGVRVYSATNKPSPGELGAYTTGECDGRFQLKGSGLLSIDSDNARFNGHVLAWLDEVDRNYQPRGNYQPAGNYAPMGQSYTKTESDSRYGSKNTALKSTNGWWRCGDTGMIYQWASHLWYAGQSLNFNFPISFPNAVFGIVLSDNIGYQSMGTTNRSRTGFTLTGNQSALSFYYLAVGY</sequence>
<dbReference type="InterPro" id="IPR054075">
    <property type="entry name" value="Gp53-like_C"/>
</dbReference>
<evidence type="ECO:0000313" key="3">
    <source>
        <dbReference type="Proteomes" id="UP000093476"/>
    </source>
</evidence>
<feature type="domain" description="Putative tail fiber protein gp53-like C-terminal" evidence="1">
    <location>
        <begin position="366"/>
        <end position="440"/>
    </location>
</feature>